<keyword evidence="3" id="KW-1185">Reference proteome</keyword>
<dbReference type="Proteomes" id="UP000752696">
    <property type="component" value="Unassembled WGS sequence"/>
</dbReference>
<dbReference type="AlphaFoldDB" id="A0A6V7HJF5"/>
<proteinExistence type="predicted"/>
<accession>A0A6V7HJF5</accession>
<feature type="transmembrane region" description="Helical" evidence="1">
    <location>
        <begin position="21"/>
        <end position="40"/>
    </location>
</feature>
<name>A0A6V7HJF5_9HYME</name>
<sequence length="41" mass="4614">IFMAFTSTMGFSVTYLLDKDLHNNFLCFNAASVITFFVSIS</sequence>
<dbReference type="EMBL" id="CAJDYZ010011182">
    <property type="protein sequence ID" value="CAD1479052.1"/>
    <property type="molecule type" value="Genomic_DNA"/>
</dbReference>
<protein>
    <submittedName>
        <fullName evidence="2">Uncharacterized protein</fullName>
    </submittedName>
</protein>
<evidence type="ECO:0000256" key="1">
    <source>
        <dbReference type="SAM" id="Phobius"/>
    </source>
</evidence>
<gene>
    <name evidence="2" type="ORF">MHI_LOCUS838924</name>
</gene>
<keyword evidence="1" id="KW-0472">Membrane</keyword>
<evidence type="ECO:0000313" key="3">
    <source>
        <dbReference type="Proteomes" id="UP000752696"/>
    </source>
</evidence>
<keyword evidence="1" id="KW-1133">Transmembrane helix</keyword>
<reference evidence="2" key="1">
    <citation type="submission" date="2020-07" db="EMBL/GenBank/DDBJ databases">
        <authorList>
            <person name="Nazaruddin N."/>
        </authorList>
    </citation>
    <scope>NUCLEOTIDE SEQUENCE</scope>
</reference>
<feature type="non-terminal residue" evidence="2">
    <location>
        <position position="41"/>
    </location>
</feature>
<evidence type="ECO:0000313" key="2">
    <source>
        <dbReference type="EMBL" id="CAD1479052.1"/>
    </source>
</evidence>
<feature type="non-terminal residue" evidence="2">
    <location>
        <position position="1"/>
    </location>
</feature>
<keyword evidence="1" id="KW-0812">Transmembrane</keyword>
<comment type="caution">
    <text evidence="2">The sequence shown here is derived from an EMBL/GenBank/DDBJ whole genome shotgun (WGS) entry which is preliminary data.</text>
</comment>
<organism evidence="2 3">
    <name type="scientific">Heterotrigona itama</name>
    <dbReference type="NCBI Taxonomy" id="395501"/>
    <lineage>
        <taxon>Eukaryota</taxon>
        <taxon>Metazoa</taxon>
        <taxon>Ecdysozoa</taxon>
        <taxon>Arthropoda</taxon>
        <taxon>Hexapoda</taxon>
        <taxon>Insecta</taxon>
        <taxon>Pterygota</taxon>
        <taxon>Neoptera</taxon>
        <taxon>Endopterygota</taxon>
        <taxon>Hymenoptera</taxon>
        <taxon>Apocrita</taxon>
        <taxon>Aculeata</taxon>
        <taxon>Apoidea</taxon>
        <taxon>Anthophila</taxon>
        <taxon>Apidae</taxon>
        <taxon>Heterotrigona</taxon>
    </lineage>
</organism>